<feature type="non-terminal residue" evidence="3">
    <location>
        <position position="1"/>
    </location>
</feature>
<evidence type="ECO:0000313" key="3">
    <source>
        <dbReference type="EMBL" id="CAH3015033.1"/>
    </source>
</evidence>
<evidence type="ECO:0000259" key="2">
    <source>
        <dbReference type="Pfam" id="PF20478"/>
    </source>
</evidence>
<comment type="caution">
    <text evidence="3">The sequence shown here is derived from an EMBL/GenBank/DDBJ whole genome shotgun (WGS) entry which is preliminary data.</text>
</comment>
<protein>
    <recommendedName>
        <fullName evidence="2">P2X purinoreceptor 7 intracellular domain-containing protein</fullName>
    </recommendedName>
</protein>
<feature type="region of interest" description="Disordered" evidence="1">
    <location>
        <begin position="57"/>
        <end position="79"/>
    </location>
</feature>
<dbReference type="PANTHER" id="PTHR36981">
    <property type="entry name" value="ZGC:195170"/>
    <property type="match status" value="1"/>
</dbReference>
<keyword evidence="4" id="KW-1185">Reference proteome</keyword>
<sequence length="280" mass="31429">DNVPNSCQCTSTCSTKAGRKRTGCPCKTAGRYCGEACSCSRRKPCKNREAASVASQGWGFVQGPPGQPDNGLTEEQERDMENRRVKEFIQTLDEELAKKLATRALQRGVGSMDYIDMLLIQEDPEDENDDAALPSSLSLSPPEVSSGPSSFRPPPTASMARSSEPVPEWCKCGHCRRMSQEVENRCCTSRDCVSLSAHFRKLCLDPDYLQLSIKCSWDIRNDGQDNSSRAFRKAAYRHYIIEEYGYLGKHKRRVCPSCCVWKIREHYPSSTGVYMGFKPR</sequence>
<feature type="compositionally biased region" description="Low complexity" evidence="1">
    <location>
        <begin position="133"/>
        <end position="150"/>
    </location>
</feature>
<proteinExistence type="predicted"/>
<dbReference type="InterPro" id="IPR046815">
    <property type="entry name" value="P2RX7_C"/>
</dbReference>
<evidence type="ECO:0000313" key="4">
    <source>
        <dbReference type="Proteomes" id="UP001159427"/>
    </source>
</evidence>
<name>A0ABN8LDM8_9CNID</name>
<organism evidence="3 4">
    <name type="scientific">Porites evermanni</name>
    <dbReference type="NCBI Taxonomy" id="104178"/>
    <lineage>
        <taxon>Eukaryota</taxon>
        <taxon>Metazoa</taxon>
        <taxon>Cnidaria</taxon>
        <taxon>Anthozoa</taxon>
        <taxon>Hexacorallia</taxon>
        <taxon>Scleractinia</taxon>
        <taxon>Fungiina</taxon>
        <taxon>Poritidae</taxon>
        <taxon>Porites</taxon>
    </lineage>
</organism>
<dbReference type="PANTHER" id="PTHR36981:SF3">
    <property type="entry name" value="UBIQUITIN-LIKE PROTEASE FAMILY PROFILE DOMAIN-CONTAINING PROTEIN"/>
    <property type="match status" value="1"/>
</dbReference>
<reference evidence="3 4" key="1">
    <citation type="submission" date="2022-05" db="EMBL/GenBank/DDBJ databases">
        <authorList>
            <consortium name="Genoscope - CEA"/>
            <person name="William W."/>
        </authorList>
    </citation>
    <scope>NUCLEOTIDE SEQUENCE [LARGE SCALE GENOMIC DNA]</scope>
</reference>
<dbReference type="Pfam" id="PF20478">
    <property type="entry name" value="P2RX7_C"/>
    <property type="match status" value="1"/>
</dbReference>
<accession>A0ABN8LDM8</accession>
<dbReference type="EMBL" id="CALNXI010000018">
    <property type="protein sequence ID" value="CAH3015033.1"/>
    <property type="molecule type" value="Genomic_DNA"/>
</dbReference>
<feature type="domain" description="P2X purinoreceptor 7 intracellular" evidence="2">
    <location>
        <begin position="114"/>
        <end position="278"/>
    </location>
</feature>
<evidence type="ECO:0000256" key="1">
    <source>
        <dbReference type="SAM" id="MobiDB-lite"/>
    </source>
</evidence>
<feature type="region of interest" description="Disordered" evidence="1">
    <location>
        <begin position="126"/>
        <end position="167"/>
    </location>
</feature>
<dbReference type="Proteomes" id="UP001159427">
    <property type="component" value="Unassembled WGS sequence"/>
</dbReference>
<gene>
    <name evidence="3" type="ORF">PEVE_00011139</name>
</gene>